<keyword evidence="5" id="KW-1185">Reference proteome</keyword>
<reference evidence="4 5" key="1">
    <citation type="submission" date="2019-03" db="EMBL/GenBank/DDBJ databases">
        <title>Genome sequence of Thiobacillaceae bacterium LSR1, a sulfur-oxidizing bacterium isolated from freshwater sediment.</title>
        <authorList>
            <person name="Li S."/>
        </authorList>
    </citation>
    <scope>NUCLEOTIDE SEQUENCE [LARGE SCALE GENOMIC DNA]</scope>
    <source>
        <strain evidence="4 5">LSR1</strain>
    </source>
</reference>
<comment type="caution">
    <text evidence="4">The sequence shown here is derived from an EMBL/GenBank/DDBJ whole genome shotgun (WGS) entry which is preliminary data.</text>
</comment>
<sequence>MLLLVVTTALAVFYRVRYLQRELDQRATRDFLTGMPNRRHFMELAEREFVRAARHGTPLALAVVDLDLFKNINDTYGHEVGDQVLKRFCAVTRQALRHLDTLGRVGGEEFAILLPDTRLAAAREVAERVRQAVEAADLTTARGERVAFTGSFGLTAYLPGDTDLTALFRRADVALYEAKAGGRNAVRVQAD</sequence>
<protein>
    <recommendedName>
        <fullName evidence="1">diguanylate cyclase</fullName>
        <ecNumber evidence="1">2.7.7.65</ecNumber>
    </recommendedName>
</protein>
<dbReference type="InterPro" id="IPR029787">
    <property type="entry name" value="Nucleotide_cyclase"/>
</dbReference>
<dbReference type="EMBL" id="SJZB01000028">
    <property type="protein sequence ID" value="TCJ15286.1"/>
    <property type="molecule type" value="Genomic_DNA"/>
</dbReference>
<evidence type="ECO:0000259" key="3">
    <source>
        <dbReference type="PROSITE" id="PS50887"/>
    </source>
</evidence>
<dbReference type="GO" id="GO:0043709">
    <property type="term" value="P:cell adhesion involved in single-species biofilm formation"/>
    <property type="evidence" value="ECO:0007669"/>
    <property type="project" value="TreeGrafter"/>
</dbReference>
<evidence type="ECO:0000313" key="5">
    <source>
        <dbReference type="Proteomes" id="UP000295443"/>
    </source>
</evidence>
<dbReference type="InterPro" id="IPR043128">
    <property type="entry name" value="Rev_trsase/Diguanyl_cyclase"/>
</dbReference>
<dbReference type="FunFam" id="3.30.70.270:FF:000001">
    <property type="entry name" value="Diguanylate cyclase domain protein"/>
    <property type="match status" value="1"/>
</dbReference>
<proteinExistence type="predicted"/>
<evidence type="ECO:0000256" key="1">
    <source>
        <dbReference type="ARBA" id="ARBA00012528"/>
    </source>
</evidence>
<dbReference type="NCBIfam" id="TIGR00254">
    <property type="entry name" value="GGDEF"/>
    <property type="match status" value="1"/>
</dbReference>
<dbReference type="Proteomes" id="UP000295443">
    <property type="component" value="Unassembled WGS sequence"/>
</dbReference>
<feature type="domain" description="GGDEF" evidence="3">
    <location>
        <begin position="57"/>
        <end position="191"/>
    </location>
</feature>
<dbReference type="PANTHER" id="PTHR45138">
    <property type="entry name" value="REGULATORY COMPONENTS OF SENSORY TRANSDUCTION SYSTEM"/>
    <property type="match status" value="1"/>
</dbReference>
<dbReference type="PANTHER" id="PTHR45138:SF9">
    <property type="entry name" value="DIGUANYLATE CYCLASE DGCM-RELATED"/>
    <property type="match status" value="1"/>
</dbReference>
<gene>
    <name evidence="4" type="ORF">EZJ19_07565</name>
</gene>
<dbReference type="GO" id="GO:0052621">
    <property type="term" value="F:diguanylate cyclase activity"/>
    <property type="evidence" value="ECO:0007669"/>
    <property type="project" value="UniProtKB-EC"/>
</dbReference>
<dbReference type="CDD" id="cd01949">
    <property type="entry name" value="GGDEF"/>
    <property type="match status" value="1"/>
</dbReference>
<dbReference type="OrthoDB" id="9813903at2"/>
<name>A0A4R1BDT2_9PROT</name>
<organism evidence="4 5">
    <name type="scientific">Parasulfuritortus cantonensis</name>
    <dbReference type="NCBI Taxonomy" id="2528202"/>
    <lineage>
        <taxon>Bacteria</taxon>
        <taxon>Pseudomonadati</taxon>
        <taxon>Pseudomonadota</taxon>
        <taxon>Betaproteobacteria</taxon>
        <taxon>Nitrosomonadales</taxon>
        <taxon>Thiobacillaceae</taxon>
        <taxon>Parasulfuritortus</taxon>
    </lineage>
</organism>
<dbReference type="Pfam" id="PF00990">
    <property type="entry name" value="GGDEF"/>
    <property type="match status" value="1"/>
</dbReference>
<dbReference type="InterPro" id="IPR000160">
    <property type="entry name" value="GGDEF_dom"/>
</dbReference>
<dbReference type="GO" id="GO:1902201">
    <property type="term" value="P:negative regulation of bacterial-type flagellum-dependent cell motility"/>
    <property type="evidence" value="ECO:0007669"/>
    <property type="project" value="TreeGrafter"/>
</dbReference>
<dbReference type="SUPFAM" id="SSF55073">
    <property type="entry name" value="Nucleotide cyclase"/>
    <property type="match status" value="1"/>
</dbReference>
<comment type="catalytic activity">
    <reaction evidence="2">
        <text>2 GTP = 3',3'-c-di-GMP + 2 diphosphate</text>
        <dbReference type="Rhea" id="RHEA:24898"/>
        <dbReference type="ChEBI" id="CHEBI:33019"/>
        <dbReference type="ChEBI" id="CHEBI:37565"/>
        <dbReference type="ChEBI" id="CHEBI:58805"/>
        <dbReference type="EC" id="2.7.7.65"/>
    </reaction>
</comment>
<evidence type="ECO:0000313" key="4">
    <source>
        <dbReference type="EMBL" id="TCJ15286.1"/>
    </source>
</evidence>
<dbReference type="GO" id="GO:0005886">
    <property type="term" value="C:plasma membrane"/>
    <property type="evidence" value="ECO:0007669"/>
    <property type="project" value="TreeGrafter"/>
</dbReference>
<accession>A0A4R1BDT2</accession>
<dbReference type="AlphaFoldDB" id="A0A4R1BDT2"/>
<dbReference type="InterPro" id="IPR050469">
    <property type="entry name" value="Diguanylate_Cyclase"/>
</dbReference>
<dbReference type="PROSITE" id="PS50887">
    <property type="entry name" value="GGDEF"/>
    <property type="match status" value="1"/>
</dbReference>
<evidence type="ECO:0000256" key="2">
    <source>
        <dbReference type="ARBA" id="ARBA00034247"/>
    </source>
</evidence>
<dbReference type="Gene3D" id="3.30.70.270">
    <property type="match status" value="1"/>
</dbReference>
<dbReference type="SMART" id="SM00267">
    <property type="entry name" value="GGDEF"/>
    <property type="match status" value="1"/>
</dbReference>
<dbReference type="EC" id="2.7.7.65" evidence="1"/>